<feature type="compositionally biased region" description="Low complexity" evidence="2">
    <location>
        <begin position="1"/>
        <end position="18"/>
    </location>
</feature>
<dbReference type="OrthoDB" id="2013972at2759"/>
<dbReference type="PANTHER" id="PTHR43591:SF102">
    <property type="entry name" value="S-ADENOSYL-L-METHIONINE-DEPENDENT METHYLTRANSFERASE"/>
    <property type="match status" value="1"/>
</dbReference>
<dbReference type="EMBL" id="WOWK01000122">
    <property type="protein sequence ID" value="KAF0317810.1"/>
    <property type="molecule type" value="Genomic_DNA"/>
</dbReference>
<dbReference type="AlphaFoldDB" id="A0A8H3W1K3"/>
<dbReference type="CDD" id="cd02440">
    <property type="entry name" value="AdoMet_MTases"/>
    <property type="match status" value="1"/>
</dbReference>
<keyword evidence="4" id="KW-1185">Reference proteome</keyword>
<dbReference type="PANTHER" id="PTHR43591">
    <property type="entry name" value="METHYLTRANSFERASE"/>
    <property type="match status" value="1"/>
</dbReference>
<dbReference type="Pfam" id="PF13489">
    <property type="entry name" value="Methyltransf_23"/>
    <property type="match status" value="1"/>
</dbReference>
<dbReference type="GO" id="GO:0032259">
    <property type="term" value="P:methylation"/>
    <property type="evidence" value="ECO:0007669"/>
    <property type="project" value="UniProtKB-KW"/>
</dbReference>
<comment type="similarity">
    <text evidence="1">Belongs to the methyltransferase superfamily. LaeA methyltransferase family.</text>
</comment>
<organism evidence="3 4">
    <name type="scientific">Colletotrichum asianum</name>
    <dbReference type="NCBI Taxonomy" id="702518"/>
    <lineage>
        <taxon>Eukaryota</taxon>
        <taxon>Fungi</taxon>
        <taxon>Dikarya</taxon>
        <taxon>Ascomycota</taxon>
        <taxon>Pezizomycotina</taxon>
        <taxon>Sordariomycetes</taxon>
        <taxon>Hypocreomycetidae</taxon>
        <taxon>Glomerellales</taxon>
        <taxon>Glomerellaceae</taxon>
        <taxon>Colletotrichum</taxon>
        <taxon>Colletotrichum gloeosporioides species complex</taxon>
    </lineage>
</organism>
<keyword evidence="3" id="KW-0808">Transferase</keyword>
<keyword evidence="3" id="KW-0489">Methyltransferase</keyword>
<accession>A0A8H3W1K3</accession>
<evidence type="ECO:0000313" key="3">
    <source>
        <dbReference type="EMBL" id="KAF0317810.1"/>
    </source>
</evidence>
<name>A0A8H3W1K3_9PEZI</name>
<dbReference type="InterPro" id="IPR029063">
    <property type="entry name" value="SAM-dependent_MTases_sf"/>
</dbReference>
<evidence type="ECO:0000256" key="1">
    <source>
        <dbReference type="ARBA" id="ARBA00038158"/>
    </source>
</evidence>
<feature type="region of interest" description="Disordered" evidence="2">
    <location>
        <begin position="1"/>
        <end position="65"/>
    </location>
</feature>
<reference evidence="3 4" key="1">
    <citation type="submission" date="2019-12" db="EMBL/GenBank/DDBJ databases">
        <title>A genome sequence resource for the geographically widespread anthracnose pathogen Colletotrichum asianum.</title>
        <authorList>
            <person name="Meng Y."/>
        </authorList>
    </citation>
    <scope>NUCLEOTIDE SEQUENCE [LARGE SCALE GENOMIC DNA]</scope>
    <source>
        <strain evidence="3 4">ICMP 18580</strain>
    </source>
</reference>
<dbReference type="Proteomes" id="UP000434172">
    <property type="component" value="Unassembled WGS sequence"/>
</dbReference>
<protein>
    <submittedName>
        <fullName evidence="3">Methyltransferase domain-containing protein</fullName>
    </submittedName>
</protein>
<feature type="compositionally biased region" description="Acidic residues" evidence="2">
    <location>
        <begin position="52"/>
        <end position="63"/>
    </location>
</feature>
<feature type="compositionally biased region" description="Pro residues" evidence="2">
    <location>
        <begin position="19"/>
        <end position="33"/>
    </location>
</feature>
<evidence type="ECO:0000256" key="2">
    <source>
        <dbReference type="SAM" id="MobiDB-lite"/>
    </source>
</evidence>
<evidence type="ECO:0000313" key="4">
    <source>
        <dbReference type="Proteomes" id="UP000434172"/>
    </source>
</evidence>
<dbReference type="Gene3D" id="3.40.50.150">
    <property type="entry name" value="Vaccinia Virus protein VP39"/>
    <property type="match status" value="1"/>
</dbReference>
<comment type="caution">
    <text evidence="3">The sequence shown here is derived from an EMBL/GenBank/DDBJ whole genome shotgun (WGS) entry which is preliminary data.</text>
</comment>
<dbReference type="GO" id="GO:0008168">
    <property type="term" value="F:methyltransferase activity"/>
    <property type="evidence" value="ECO:0007669"/>
    <property type="project" value="UniProtKB-KW"/>
</dbReference>
<feature type="compositionally biased region" description="Low complexity" evidence="2">
    <location>
        <begin position="34"/>
        <end position="51"/>
    </location>
</feature>
<proteinExistence type="inferred from homology"/>
<gene>
    <name evidence="3" type="ORF">GQ607_014922</name>
</gene>
<dbReference type="SUPFAM" id="SSF53335">
    <property type="entry name" value="S-adenosyl-L-methionine-dependent methyltransferases"/>
    <property type="match status" value="1"/>
</dbReference>
<sequence length="380" mass="42281">MTDQQQQQGEQRATASPSPASPAPPAASSPTPGPNTATQATAAAAATGAADIEADEPTDDDDASSVAGFSRVAESQASLRSSILDYRRENGRTYHCLSDGKYYLPNDAREQDRLDIVNHLWRIVFDDGFCSCPKNDGAKRVLDLGAGTGAWAMDYADAYPDAHVIGVDLSPIQPAYVPPNCVFEVDDVDKEWTWTQPFDFILCRNMIMCFTAEGWETMMRQAYDALEPGGYLEIQDSRWPLTSDDGSLTEDLALFKWSQMLTEAADKIGRPANITETFDDVMRKVGFEDVRKTRIRFPMSPWPKDPKLKDIGMWTQASLLPGLEGMSLALMTREMDWSKEETMSLCAQVRKDLSNPKIHAYWNGYVMYGRKPLDAEKEEA</sequence>